<reference evidence="4" key="1">
    <citation type="submission" date="2018-06" db="EMBL/GenBank/DDBJ databases">
        <authorList>
            <person name="Zhirakovskaya E."/>
        </authorList>
    </citation>
    <scope>NUCLEOTIDE SEQUENCE</scope>
</reference>
<evidence type="ECO:0000256" key="1">
    <source>
        <dbReference type="ARBA" id="ARBA00022603"/>
    </source>
</evidence>
<keyword evidence="1" id="KW-0489">Methyltransferase</keyword>
<dbReference type="GO" id="GO:0032259">
    <property type="term" value="P:methylation"/>
    <property type="evidence" value="ECO:0007669"/>
    <property type="project" value="UniProtKB-KW"/>
</dbReference>
<dbReference type="Pfam" id="PF01596">
    <property type="entry name" value="Methyltransf_3"/>
    <property type="match status" value="1"/>
</dbReference>
<evidence type="ECO:0000313" key="4">
    <source>
        <dbReference type="EMBL" id="VAW80549.1"/>
    </source>
</evidence>
<dbReference type="EMBL" id="UOFN01000129">
    <property type="protein sequence ID" value="VAW80549.1"/>
    <property type="molecule type" value="Genomic_DNA"/>
</dbReference>
<dbReference type="GO" id="GO:0008171">
    <property type="term" value="F:O-methyltransferase activity"/>
    <property type="evidence" value="ECO:0007669"/>
    <property type="project" value="InterPro"/>
</dbReference>
<proteinExistence type="predicted"/>
<gene>
    <name evidence="4" type="ORF">MNBD_GAMMA15-2369</name>
</gene>
<name>A0A3B0Z293_9ZZZZ</name>
<keyword evidence="3" id="KW-0949">S-adenosyl-L-methionine</keyword>
<evidence type="ECO:0000256" key="3">
    <source>
        <dbReference type="ARBA" id="ARBA00022691"/>
    </source>
</evidence>
<evidence type="ECO:0000256" key="2">
    <source>
        <dbReference type="ARBA" id="ARBA00022679"/>
    </source>
</evidence>
<dbReference type="SUPFAM" id="SSF53335">
    <property type="entry name" value="S-adenosyl-L-methionine-dependent methyltransferases"/>
    <property type="match status" value="1"/>
</dbReference>
<sequence>MRKKNPWNLPPWLKANIDYYLHRKKILGKRGAAFNGQTFRTQIVSDLIKILPNDRIIETGTYLGSSTLYFAEYFSGPVITVECMKEYFLFSKKRLRQHRKIDFNLSDSITFLNRLSESSENTSGSSLFYLDAHWHLHLPLKEEVNIILNKFEDPVMLVDDFQVPDDPGYGYDDYGQGNALTLEYLRPLSALNFDIFFPAAESGKETGEKRGCVILCKKKETTKKLKAIPSLRYYGNSSEM</sequence>
<dbReference type="InterPro" id="IPR002935">
    <property type="entry name" value="SAM_O-MeTrfase"/>
</dbReference>
<keyword evidence="2" id="KW-0808">Transferase</keyword>
<organism evidence="4">
    <name type="scientific">hydrothermal vent metagenome</name>
    <dbReference type="NCBI Taxonomy" id="652676"/>
    <lineage>
        <taxon>unclassified sequences</taxon>
        <taxon>metagenomes</taxon>
        <taxon>ecological metagenomes</taxon>
    </lineage>
</organism>
<dbReference type="InterPro" id="IPR029063">
    <property type="entry name" value="SAM-dependent_MTases_sf"/>
</dbReference>
<accession>A0A3B0Z293</accession>
<dbReference type="Gene3D" id="3.40.50.150">
    <property type="entry name" value="Vaccinia Virus protein VP39"/>
    <property type="match status" value="1"/>
</dbReference>
<protein>
    <submittedName>
        <fullName evidence="4">Uncharacterized protein</fullName>
    </submittedName>
</protein>
<dbReference type="AlphaFoldDB" id="A0A3B0Z293"/>